<protein>
    <recommendedName>
        <fullName evidence="5">DUF389 domain-containing protein</fullName>
    </recommendedName>
</protein>
<proteinExistence type="predicted"/>
<feature type="transmembrane region" description="Helical" evidence="2">
    <location>
        <begin position="186"/>
        <end position="211"/>
    </location>
</feature>
<feature type="transmembrane region" description="Helical" evidence="2">
    <location>
        <begin position="133"/>
        <end position="151"/>
    </location>
</feature>
<evidence type="ECO:0000256" key="1">
    <source>
        <dbReference type="SAM" id="MobiDB-lite"/>
    </source>
</evidence>
<reference evidence="3 4" key="2">
    <citation type="submission" date="2018-06" db="EMBL/GenBank/DDBJ databases">
        <title>Metagenomic assembly of (sub)arctic Cyanobacteria and their associated microbiome from non-axenic cultures.</title>
        <authorList>
            <person name="Baurain D."/>
        </authorList>
    </citation>
    <scope>NUCLEOTIDE SEQUENCE [LARGE SCALE GENOMIC DNA]</scope>
    <source>
        <strain evidence="3">ULC129bin1</strain>
    </source>
</reference>
<dbReference type="Proteomes" id="UP000249354">
    <property type="component" value="Unassembled WGS sequence"/>
</dbReference>
<sequence length="237" mass="24539">MFIICMSSHRKTVDSAIVERVFELSKFNVPYIVLMATAGVLSAVALLTNSIPVLIGSMVIAPAFPPLALVSLAAVNRRPRLALAGSVTAVLGLSIALSAALSATWLLTTTHVLPPEAELLNKALLQERVSPGWYSVVTAIAAGIAGVIALTEGKTDTLVGVVAALALVPAGVAGAIAFLSDDPIRGWGGIALLGINVGLIVASGIVTLLCFREQSDGEIEQEKSQKTDKAETSMSNR</sequence>
<keyword evidence="2" id="KW-0472">Membrane</keyword>
<feature type="transmembrane region" description="Helical" evidence="2">
    <location>
        <begin position="53"/>
        <end position="75"/>
    </location>
</feature>
<dbReference type="Pfam" id="PF04087">
    <property type="entry name" value="DUF389"/>
    <property type="match status" value="1"/>
</dbReference>
<dbReference type="PANTHER" id="PTHR20992:SF9">
    <property type="entry name" value="AT15442P-RELATED"/>
    <property type="match status" value="1"/>
</dbReference>
<evidence type="ECO:0000256" key="2">
    <source>
        <dbReference type="SAM" id="Phobius"/>
    </source>
</evidence>
<gene>
    <name evidence="3" type="ORF">DCF25_16295</name>
</gene>
<accession>A0A2W4U7W7</accession>
<comment type="caution">
    <text evidence="3">The sequence shown here is derived from an EMBL/GenBank/DDBJ whole genome shotgun (WGS) entry which is preliminary data.</text>
</comment>
<evidence type="ECO:0008006" key="5">
    <source>
        <dbReference type="Google" id="ProtNLM"/>
    </source>
</evidence>
<keyword evidence="2" id="KW-1133">Transmembrane helix</keyword>
<dbReference type="PANTHER" id="PTHR20992">
    <property type="entry name" value="AT15442P-RELATED"/>
    <property type="match status" value="1"/>
</dbReference>
<dbReference type="InterPro" id="IPR005240">
    <property type="entry name" value="DUF389"/>
</dbReference>
<reference evidence="4" key="1">
    <citation type="submission" date="2018-04" db="EMBL/GenBank/DDBJ databases">
        <authorList>
            <person name="Cornet L."/>
        </authorList>
    </citation>
    <scope>NUCLEOTIDE SEQUENCE [LARGE SCALE GENOMIC DNA]</scope>
</reference>
<organism evidence="3 4">
    <name type="scientific">Leptolyngbya foveolarum</name>
    <dbReference type="NCBI Taxonomy" id="47253"/>
    <lineage>
        <taxon>Bacteria</taxon>
        <taxon>Bacillati</taxon>
        <taxon>Cyanobacteriota</taxon>
        <taxon>Cyanophyceae</taxon>
        <taxon>Leptolyngbyales</taxon>
        <taxon>Leptolyngbyaceae</taxon>
        <taxon>Leptolyngbya group</taxon>
        <taxon>Leptolyngbya</taxon>
    </lineage>
</organism>
<name>A0A2W4U7W7_9CYAN</name>
<feature type="transmembrane region" description="Helical" evidence="2">
    <location>
        <begin position="87"/>
        <end position="113"/>
    </location>
</feature>
<feature type="transmembrane region" description="Helical" evidence="2">
    <location>
        <begin position="158"/>
        <end position="180"/>
    </location>
</feature>
<keyword evidence="2" id="KW-0812">Transmembrane</keyword>
<evidence type="ECO:0000313" key="3">
    <source>
        <dbReference type="EMBL" id="PZO13259.1"/>
    </source>
</evidence>
<dbReference type="EMBL" id="QBMC01000129">
    <property type="protein sequence ID" value="PZO13259.1"/>
    <property type="molecule type" value="Genomic_DNA"/>
</dbReference>
<feature type="transmembrane region" description="Helical" evidence="2">
    <location>
        <begin position="29"/>
        <end position="47"/>
    </location>
</feature>
<feature type="compositionally biased region" description="Basic and acidic residues" evidence="1">
    <location>
        <begin position="220"/>
        <end position="231"/>
    </location>
</feature>
<dbReference type="AlphaFoldDB" id="A0A2W4U7W7"/>
<feature type="region of interest" description="Disordered" evidence="1">
    <location>
        <begin position="218"/>
        <end position="237"/>
    </location>
</feature>
<evidence type="ECO:0000313" key="4">
    <source>
        <dbReference type="Proteomes" id="UP000249354"/>
    </source>
</evidence>